<dbReference type="AlphaFoldDB" id="A0A9D1N0C2"/>
<keyword evidence="2" id="KW-0812">Transmembrane</keyword>
<evidence type="ECO:0000313" key="4">
    <source>
        <dbReference type="Proteomes" id="UP000886748"/>
    </source>
</evidence>
<accession>A0A9D1N0C2</accession>
<protein>
    <submittedName>
        <fullName evidence="3">Uncharacterized protein</fullName>
    </submittedName>
</protein>
<evidence type="ECO:0000313" key="3">
    <source>
        <dbReference type="EMBL" id="HIU92848.1"/>
    </source>
</evidence>
<comment type="caution">
    <text evidence="3">The sequence shown here is derived from an EMBL/GenBank/DDBJ whole genome shotgun (WGS) entry which is preliminary data.</text>
</comment>
<evidence type="ECO:0000256" key="1">
    <source>
        <dbReference type="SAM" id="MobiDB-lite"/>
    </source>
</evidence>
<sequence length="275" mass="32181">MYGKIKYFIYAAFILIIVFVIMDASNRYTKMAEQKNPQQTIQDEAFRRAQLAVENQNQRDNERQNAQYEQEEAAPITDPNNQAVQNNIEQQETTLAETPEEIMKRSQYGSIKEDNSSPDDDIEEGEINQGYFTFESGEKAEQYKLYKGFTLMDENSYAVVSYVDPATVNQNSSYINEKFYLYKLVNGKYYRSNYLFDNASTKAQYNAKEKNDDESIVTLQEEKYEIVLNYNNKITRRINKNQLNTNYYQYKSLPALILKQTETPSENTNEDNSEE</sequence>
<keyword evidence="2" id="KW-1133">Transmembrane helix</keyword>
<keyword evidence="2" id="KW-0472">Membrane</keyword>
<feature type="compositionally biased region" description="Polar residues" evidence="1">
    <location>
        <begin position="78"/>
        <end position="96"/>
    </location>
</feature>
<evidence type="ECO:0000256" key="2">
    <source>
        <dbReference type="SAM" id="Phobius"/>
    </source>
</evidence>
<dbReference type="EMBL" id="DVOD01000051">
    <property type="protein sequence ID" value="HIU92848.1"/>
    <property type="molecule type" value="Genomic_DNA"/>
</dbReference>
<feature type="transmembrane region" description="Helical" evidence="2">
    <location>
        <begin position="7"/>
        <end position="25"/>
    </location>
</feature>
<feature type="region of interest" description="Disordered" evidence="1">
    <location>
        <begin position="56"/>
        <end position="124"/>
    </location>
</feature>
<gene>
    <name evidence="3" type="ORF">IAD26_06925</name>
</gene>
<name>A0A9D1N0C2_9CLOT</name>
<dbReference type="Proteomes" id="UP000886748">
    <property type="component" value="Unassembled WGS sequence"/>
</dbReference>
<reference evidence="3" key="2">
    <citation type="journal article" date="2021" name="PeerJ">
        <title>Extensive microbial diversity within the chicken gut microbiome revealed by metagenomics and culture.</title>
        <authorList>
            <person name="Gilroy R."/>
            <person name="Ravi A."/>
            <person name="Getino M."/>
            <person name="Pursley I."/>
            <person name="Horton D.L."/>
            <person name="Alikhan N.F."/>
            <person name="Baker D."/>
            <person name="Gharbi K."/>
            <person name="Hall N."/>
            <person name="Watson M."/>
            <person name="Adriaenssens E.M."/>
            <person name="Foster-Nyarko E."/>
            <person name="Jarju S."/>
            <person name="Secka A."/>
            <person name="Antonio M."/>
            <person name="Oren A."/>
            <person name="Chaudhuri R.R."/>
            <person name="La Ragione R."/>
            <person name="Hildebrand F."/>
            <person name="Pallen M.J."/>
        </authorList>
    </citation>
    <scope>NUCLEOTIDE SEQUENCE</scope>
    <source>
        <strain evidence="3">CHK154-7741</strain>
    </source>
</reference>
<proteinExistence type="predicted"/>
<organism evidence="3 4">
    <name type="scientific">Candidatus Limenecus avicola</name>
    <dbReference type="NCBI Taxonomy" id="2840847"/>
    <lineage>
        <taxon>Bacteria</taxon>
        <taxon>Bacillati</taxon>
        <taxon>Bacillota</taxon>
        <taxon>Clostridia</taxon>
        <taxon>Eubacteriales</taxon>
        <taxon>Clostridiaceae</taxon>
        <taxon>Clostridiaceae incertae sedis</taxon>
        <taxon>Candidatus Limenecus</taxon>
    </lineage>
</organism>
<reference evidence="3" key="1">
    <citation type="submission" date="2020-10" db="EMBL/GenBank/DDBJ databases">
        <authorList>
            <person name="Gilroy R."/>
        </authorList>
    </citation>
    <scope>NUCLEOTIDE SEQUENCE</scope>
    <source>
        <strain evidence="3">CHK154-7741</strain>
    </source>
</reference>